<keyword evidence="4 5" id="KW-0012">Acyltransferase</keyword>
<dbReference type="InterPro" id="IPR024688">
    <property type="entry name" value="Mac_dom"/>
</dbReference>
<comment type="caution">
    <text evidence="7">The sequence shown here is derived from an EMBL/GenBank/DDBJ whole genome shotgun (WGS) entry which is preliminary data.</text>
</comment>
<dbReference type="Proteomes" id="UP000824024">
    <property type="component" value="Unassembled WGS sequence"/>
</dbReference>
<evidence type="ECO:0000256" key="5">
    <source>
        <dbReference type="RuleBase" id="RU367021"/>
    </source>
</evidence>
<evidence type="ECO:0000313" key="7">
    <source>
        <dbReference type="EMBL" id="HIZ08014.1"/>
    </source>
</evidence>
<protein>
    <recommendedName>
        <fullName evidence="5">Acetyltransferase</fullName>
        <ecNumber evidence="5">2.3.1.-</ecNumber>
    </recommendedName>
</protein>
<evidence type="ECO:0000256" key="2">
    <source>
        <dbReference type="ARBA" id="ARBA00022679"/>
    </source>
</evidence>
<evidence type="ECO:0000256" key="3">
    <source>
        <dbReference type="ARBA" id="ARBA00022737"/>
    </source>
</evidence>
<keyword evidence="3" id="KW-0677">Repeat</keyword>
<dbReference type="Pfam" id="PF00132">
    <property type="entry name" value="Hexapep"/>
    <property type="match status" value="1"/>
</dbReference>
<comment type="similarity">
    <text evidence="1 5">Belongs to the transferase hexapeptide repeat family.</text>
</comment>
<dbReference type="AlphaFoldDB" id="A0A9D2D3V0"/>
<keyword evidence="2 5" id="KW-0808">Transferase</keyword>
<evidence type="ECO:0000313" key="8">
    <source>
        <dbReference type="Proteomes" id="UP000824024"/>
    </source>
</evidence>
<dbReference type="SUPFAM" id="SSF51161">
    <property type="entry name" value="Trimeric LpxA-like enzymes"/>
    <property type="match status" value="1"/>
</dbReference>
<evidence type="ECO:0000259" key="6">
    <source>
        <dbReference type="SMART" id="SM01266"/>
    </source>
</evidence>
<organism evidence="7 8">
    <name type="scientific">Candidatus Eubacterium avistercoris</name>
    <dbReference type="NCBI Taxonomy" id="2838567"/>
    <lineage>
        <taxon>Bacteria</taxon>
        <taxon>Bacillati</taxon>
        <taxon>Bacillota</taxon>
        <taxon>Clostridia</taxon>
        <taxon>Eubacteriales</taxon>
        <taxon>Eubacteriaceae</taxon>
        <taxon>Eubacterium</taxon>
    </lineage>
</organism>
<reference evidence="7" key="1">
    <citation type="journal article" date="2021" name="PeerJ">
        <title>Extensive microbial diversity within the chicken gut microbiome revealed by metagenomics and culture.</title>
        <authorList>
            <person name="Gilroy R."/>
            <person name="Ravi A."/>
            <person name="Getino M."/>
            <person name="Pursley I."/>
            <person name="Horton D.L."/>
            <person name="Alikhan N.F."/>
            <person name="Baker D."/>
            <person name="Gharbi K."/>
            <person name="Hall N."/>
            <person name="Watson M."/>
            <person name="Adriaenssens E.M."/>
            <person name="Foster-Nyarko E."/>
            <person name="Jarju S."/>
            <person name="Secka A."/>
            <person name="Antonio M."/>
            <person name="Oren A."/>
            <person name="Chaudhuri R.R."/>
            <person name="La Ragione R."/>
            <person name="Hildebrand F."/>
            <person name="Pallen M.J."/>
        </authorList>
    </citation>
    <scope>NUCLEOTIDE SEQUENCE</scope>
    <source>
        <strain evidence="7">CHK192-9172</strain>
    </source>
</reference>
<dbReference type="InterPro" id="IPR011004">
    <property type="entry name" value="Trimer_LpxA-like_sf"/>
</dbReference>
<reference evidence="7" key="2">
    <citation type="submission" date="2021-04" db="EMBL/GenBank/DDBJ databases">
        <authorList>
            <person name="Gilroy R."/>
        </authorList>
    </citation>
    <scope>NUCLEOTIDE SEQUENCE</scope>
    <source>
        <strain evidence="7">CHK192-9172</strain>
    </source>
</reference>
<feature type="domain" description="Maltose/galactoside acetyltransferase" evidence="6">
    <location>
        <begin position="7"/>
        <end position="61"/>
    </location>
</feature>
<sequence length="187" mass="20653">MSEKSEMQKHLDGELFWNSDPEISAAKSRARALCDEYNLTKENQPRERLRLLKEIFGSCDDDIFIKPPFHCDYGYNIHVGKRFFANFDVVILDTAKVTIGDNCLIGPQTGLYTAVHPMDSRERAANYIHGEPITIGDNVWFGGHCTVLPGVTIGNNVIVGAGSVVTKNIPDNAVVAGNPAKIIKYTT</sequence>
<evidence type="ECO:0000256" key="1">
    <source>
        <dbReference type="ARBA" id="ARBA00007274"/>
    </source>
</evidence>
<dbReference type="EMBL" id="DXCH01000242">
    <property type="protein sequence ID" value="HIZ08014.1"/>
    <property type="molecule type" value="Genomic_DNA"/>
</dbReference>
<name>A0A9D2D3V0_9FIRM</name>
<dbReference type="InterPro" id="IPR039369">
    <property type="entry name" value="LacA-like"/>
</dbReference>
<dbReference type="SMART" id="SM01266">
    <property type="entry name" value="Mac"/>
    <property type="match status" value="1"/>
</dbReference>
<gene>
    <name evidence="7" type="ORF">IAA08_08775</name>
</gene>
<accession>A0A9D2D3V0</accession>
<dbReference type="Pfam" id="PF12464">
    <property type="entry name" value="Mac"/>
    <property type="match status" value="1"/>
</dbReference>
<dbReference type="EC" id="2.3.1.-" evidence="5"/>
<dbReference type="PANTHER" id="PTHR43017:SF1">
    <property type="entry name" value="ACETYLTRANSFERASE YJL218W-RELATED"/>
    <property type="match status" value="1"/>
</dbReference>
<dbReference type="FunFam" id="2.160.10.10:FF:000008">
    <property type="entry name" value="Maltose O-acetyltransferase"/>
    <property type="match status" value="1"/>
</dbReference>
<proteinExistence type="inferred from homology"/>
<dbReference type="GO" id="GO:0008870">
    <property type="term" value="F:galactoside O-acetyltransferase activity"/>
    <property type="evidence" value="ECO:0007669"/>
    <property type="project" value="TreeGrafter"/>
</dbReference>
<dbReference type="PANTHER" id="PTHR43017">
    <property type="entry name" value="GALACTOSIDE O-ACETYLTRANSFERASE"/>
    <property type="match status" value="1"/>
</dbReference>
<dbReference type="Pfam" id="PF14602">
    <property type="entry name" value="Hexapep_2"/>
    <property type="match status" value="1"/>
</dbReference>
<dbReference type="InterPro" id="IPR001451">
    <property type="entry name" value="Hexapep"/>
</dbReference>
<dbReference type="Gene3D" id="2.160.10.10">
    <property type="entry name" value="Hexapeptide repeat proteins"/>
    <property type="match status" value="1"/>
</dbReference>
<dbReference type="CDD" id="cd03357">
    <property type="entry name" value="LbH_MAT_GAT"/>
    <property type="match status" value="1"/>
</dbReference>
<evidence type="ECO:0000256" key="4">
    <source>
        <dbReference type="ARBA" id="ARBA00023315"/>
    </source>
</evidence>